<evidence type="ECO:0000259" key="2">
    <source>
        <dbReference type="Pfam" id="PF17992"/>
    </source>
</evidence>
<gene>
    <name evidence="3" type="ORF">GCM10007852_07810</name>
</gene>
<evidence type="ECO:0000256" key="1">
    <source>
        <dbReference type="SAM" id="MobiDB-lite"/>
    </source>
</evidence>
<comment type="caution">
    <text evidence="3">The sequence shown here is derived from an EMBL/GenBank/DDBJ whole genome shotgun (WGS) entry which is preliminary data.</text>
</comment>
<dbReference type="Proteomes" id="UP001156601">
    <property type="component" value="Unassembled WGS sequence"/>
</dbReference>
<dbReference type="SUPFAM" id="SSF51445">
    <property type="entry name" value="(Trans)glycosidases"/>
    <property type="match status" value="1"/>
</dbReference>
<organism evidence="3 4">
    <name type="scientific">Agaribacter marinus</name>
    <dbReference type="NCBI Taxonomy" id="1431249"/>
    <lineage>
        <taxon>Bacteria</taxon>
        <taxon>Pseudomonadati</taxon>
        <taxon>Pseudomonadota</taxon>
        <taxon>Gammaproteobacteria</taxon>
        <taxon>Alteromonadales</taxon>
        <taxon>Alteromonadaceae</taxon>
        <taxon>Agaribacter</taxon>
    </lineage>
</organism>
<sequence>MNGCSSDKASEPKNIDKPSSSTPEYETLSVLTNFDDVHLDLSAENANFKVIEGKDGNELDIEFLNTARFSGVHLDFETPQDWTKYNEYHVALDVENTGDESIQLFLSINSAGSELHRHIAIPTGERMTIFAPVDGVFWNIGSGFRENPKPWSTDELMFILIYGNYFMSNDSVTRISLNTRTNMANKHLRVDNIRLRKNQEYDETFLHDFVDEYGQNANVDFPTKIHSMEEFRSVHDKEIAALDKSKPLPDRSRFGGWKDGPKLDATGFFRAEKVEGKWWMVDPEGYLFFSHGIANVRLANMFTVTGMDFKDDSIRYRDPEELTPEDSIGAIDIPEAVLATRYLASDVRRNMFNWLPEHDDPLGNHYSYRRSFHGGPLPHGETYSFYRANLERKFGETTKNSFLKDWQEKTLTRMLDWGFTSMGNWVDPAFYPNEQVPYFANGWIIGDFKEIKTGNEIWHAMPDVFDPEFERRADLTIAQIAKEIEGSPWCVGVFVDNEKTWGYRTGPVERRYFLSVAAMGMDAAESPAKAAFSEHLIGKYKTIDTMNERWGTTIESLDALKKGVTFSEYNAALEADLSDMLLMLSNRYFKVVHDALEKVLPNHLYMGVRMATWGMPQETIEAATTYTDVLSFNVYDEGLQPFDWEFLREVDLPAVIGEFHVGAISDNGLTHPGLVFASDQSDRARKYRVYMDSVSGHDNFVGAHWFQYIDSPLTGRAFDGESYNVGFVNTADVPYPEMINMAKDFNTSLYPERFNRPLTVPLEVNETEKATTEAVPN</sequence>
<dbReference type="GO" id="GO:0016787">
    <property type="term" value="F:hydrolase activity"/>
    <property type="evidence" value="ECO:0007669"/>
    <property type="project" value="UniProtKB-KW"/>
</dbReference>
<dbReference type="EMBL" id="BSOT01000005">
    <property type="protein sequence ID" value="GLR69873.1"/>
    <property type="molecule type" value="Genomic_DNA"/>
</dbReference>
<name>A0AA37WHA7_9ALTE</name>
<accession>A0AA37WHA7</accession>
<reference evidence="3" key="1">
    <citation type="journal article" date="2014" name="Int. J. Syst. Evol. Microbiol.">
        <title>Complete genome sequence of Corynebacterium casei LMG S-19264T (=DSM 44701T), isolated from a smear-ripened cheese.</title>
        <authorList>
            <consortium name="US DOE Joint Genome Institute (JGI-PGF)"/>
            <person name="Walter F."/>
            <person name="Albersmeier A."/>
            <person name="Kalinowski J."/>
            <person name="Ruckert C."/>
        </authorList>
    </citation>
    <scope>NUCLEOTIDE SEQUENCE</scope>
    <source>
        <strain evidence="3">NBRC 110023</strain>
    </source>
</reference>
<dbReference type="Gene3D" id="3.20.20.80">
    <property type="entry name" value="Glycosidases"/>
    <property type="match status" value="1"/>
</dbReference>
<protein>
    <submittedName>
        <fullName evidence="3">Hydrolase</fullName>
    </submittedName>
</protein>
<feature type="domain" description="Agarase CBM-like" evidence="2">
    <location>
        <begin position="39"/>
        <end position="206"/>
    </location>
</feature>
<dbReference type="Pfam" id="PF17992">
    <property type="entry name" value="Agarase_CBM"/>
    <property type="match status" value="1"/>
</dbReference>
<dbReference type="InterPro" id="IPR040669">
    <property type="entry name" value="Agarase_CBM"/>
</dbReference>
<evidence type="ECO:0000313" key="3">
    <source>
        <dbReference type="EMBL" id="GLR69873.1"/>
    </source>
</evidence>
<proteinExistence type="predicted"/>
<reference evidence="3" key="2">
    <citation type="submission" date="2023-01" db="EMBL/GenBank/DDBJ databases">
        <title>Draft genome sequence of Agaribacter marinus strain NBRC 110023.</title>
        <authorList>
            <person name="Sun Q."/>
            <person name="Mori K."/>
        </authorList>
    </citation>
    <scope>NUCLEOTIDE SEQUENCE</scope>
    <source>
        <strain evidence="3">NBRC 110023</strain>
    </source>
</reference>
<dbReference type="AlphaFoldDB" id="A0AA37WHA7"/>
<evidence type="ECO:0000313" key="4">
    <source>
        <dbReference type="Proteomes" id="UP001156601"/>
    </source>
</evidence>
<keyword evidence="3" id="KW-0378">Hydrolase</keyword>
<feature type="region of interest" description="Disordered" evidence="1">
    <location>
        <begin position="1"/>
        <end position="24"/>
    </location>
</feature>
<dbReference type="InterPro" id="IPR017853">
    <property type="entry name" value="GH"/>
</dbReference>
<keyword evidence="4" id="KW-1185">Reference proteome</keyword>
<dbReference type="Gene3D" id="2.60.120.430">
    <property type="entry name" value="Galactose-binding lectin"/>
    <property type="match status" value="1"/>
</dbReference>